<dbReference type="KEGG" id="pko:PKOR_11755"/>
<protein>
    <recommendedName>
        <fullName evidence="3">Lipocalin-like domain-containing protein</fullName>
    </recommendedName>
</protein>
<proteinExistence type="predicted"/>
<evidence type="ECO:0008006" key="3">
    <source>
        <dbReference type="Google" id="ProtNLM"/>
    </source>
</evidence>
<keyword evidence="2" id="KW-1185">Reference proteome</keyword>
<dbReference type="HOGENOM" id="CLU_2570901_0_0_10"/>
<gene>
    <name evidence="1" type="ORF">PKOR_11755</name>
</gene>
<dbReference type="Proteomes" id="UP000033109">
    <property type="component" value="Chromosome"/>
</dbReference>
<name>A0A0E3ZEH4_9BACT</name>
<reference evidence="1 2" key="1">
    <citation type="journal article" date="2015" name="Sci. Rep.">
        <title>Unraveling adaptation of Pontibacter korlensis to radiation and infertility in desert through complete genome and comparative transcriptomic analysis.</title>
        <authorList>
            <person name="Dai J."/>
            <person name="Dai W."/>
            <person name="Qiu C."/>
            <person name="Yang Z."/>
            <person name="Zhang Y."/>
            <person name="Zhou M."/>
            <person name="Zhang L."/>
            <person name="Fang C."/>
            <person name="Gao Q."/>
            <person name="Yang Q."/>
            <person name="Li X."/>
            <person name="Wang Z."/>
            <person name="Wang Z."/>
            <person name="Jia Z."/>
            <person name="Chen X."/>
        </authorList>
    </citation>
    <scope>NUCLEOTIDE SEQUENCE [LARGE SCALE GENOMIC DNA]</scope>
    <source>
        <strain evidence="1 2">X14-1T</strain>
    </source>
</reference>
<organism evidence="1 2">
    <name type="scientific">Pontibacter korlensis</name>
    <dbReference type="NCBI Taxonomy" id="400092"/>
    <lineage>
        <taxon>Bacteria</taxon>
        <taxon>Pseudomonadati</taxon>
        <taxon>Bacteroidota</taxon>
        <taxon>Cytophagia</taxon>
        <taxon>Cytophagales</taxon>
        <taxon>Hymenobacteraceae</taxon>
        <taxon>Pontibacter</taxon>
    </lineage>
</organism>
<evidence type="ECO:0000313" key="1">
    <source>
        <dbReference type="EMBL" id="AKD03679.1"/>
    </source>
</evidence>
<dbReference type="RefSeq" id="WP_046310943.1">
    <property type="nucleotide sequence ID" value="NZ_CBCSCY010000002.1"/>
</dbReference>
<accession>A0A0E3ZEH4</accession>
<sequence length="81" mass="9567">MKKDYIFQRNYVIGTWSLNKKSLKLTPNEDSSHPPFEYKVTSLSDTSLTLEITLTERDYAWDFEGIEVDELIIVTEKYSKR</sequence>
<dbReference type="AlphaFoldDB" id="A0A0E3ZEH4"/>
<dbReference type="PATRIC" id="fig|400092.3.peg.2558"/>
<dbReference type="STRING" id="400092.PKOR_11755"/>
<dbReference type="EMBL" id="CP009621">
    <property type="protein sequence ID" value="AKD03679.1"/>
    <property type="molecule type" value="Genomic_DNA"/>
</dbReference>
<evidence type="ECO:0000313" key="2">
    <source>
        <dbReference type="Proteomes" id="UP000033109"/>
    </source>
</evidence>